<organism evidence="2 3">
    <name type="scientific">Papaver somniferum</name>
    <name type="common">Opium poppy</name>
    <dbReference type="NCBI Taxonomy" id="3469"/>
    <lineage>
        <taxon>Eukaryota</taxon>
        <taxon>Viridiplantae</taxon>
        <taxon>Streptophyta</taxon>
        <taxon>Embryophyta</taxon>
        <taxon>Tracheophyta</taxon>
        <taxon>Spermatophyta</taxon>
        <taxon>Magnoliopsida</taxon>
        <taxon>Ranunculales</taxon>
        <taxon>Papaveraceae</taxon>
        <taxon>Papaveroideae</taxon>
        <taxon>Papaver</taxon>
    </lineage>
</organism>
<gene>
    <name evidence="2" type="ORF">C5167_035581</name>
</gene>
<proteinExistence type="predicted"/>
<dbReference type="EMBL" id="CM010721">
    <property type="protein sequence ID" value="RZC72349.1"/>
    <property type="molecule type" value="Genomic_DNA"/>
</dbReference>
<name>A0A4Y7KK76_PAPSO</name>
<accession>A0A4Y7KK76</accession>
<dbReference type="AlphaFoldDB" id="A0A4Y7KK76"/>
<keyword evidence="3" id="KW-1185">Reference proteome</keyword>
<evidence type="ECO:0000313" key="2">
    <source>
        <dbReference type="EMBL" id="RZC72349.1"/>
    </source>
</evidence>
<dbReference type="Proteomes" id="UP000316621">
    <property type="component" value="Chromosome 7"/>
</dbReference>
<reference evidence="2 3" key="1">
    <citation type="journal article" date="2018" name="Science">
        <title>The opium poppy genome and morphinan production.</title>
        <authorList>
            <person name="Guo L."/>
            <person name="Winzer T."/>
            <person name="Yang X."/>
            <person name="Li Y."/>
            <person name="Ning Z."/>
            <person name="He Z."/>
            <person name="Teodor R."/>
            <person name="Lu Y."/>
            <person name="Bowser T.A."/>
            <person name="Graham I.A."/>
            <person name="Ye K."/>
        </authorList>
    </citation>
    <scope>NUCLEOTIDE SEQUENCE [LARGE SCALE GENOMIC DNA]</scope>
    <source>
        <strain evidence="3">cv. HN1</strain>
        <tissue evidence="2">Leaves</tissue>
    </source>
</reference>
<feature type="compositionally biased region" description="Basic and acidic residues" evidence="1">
    <location>
        <begin position="16"/>
        <end position="29"/>
    </location>
</feature>
<feature type="region of interest" description="Disordered" evidence="1">
    <location>
        <begin position="1"/>
        <end position="39"/>
    </location>
</feature>
<dbReference type="Gramene" id="RZC72349">
    <property type="protein sequence ID" value="RZC72349"/>
    <property type="gene ID" value="C5167_035581"/>
</dbReference>
<protein>
    <submittedName>
        <fullName evidence="2">Uncharacterized protein</fullName>
    </submittedName>
</protein>
<evidence type="ECO:0000313" key="3">
    <source>
        <dbReference type="Proteomes" id="UP000316621"/>
    </source>
</evidence>
<evidence type="ECO:0000256" key="1">
    <source>
        <dbReference type="SAM" id="MobiDB-lite"/>
    </source>
</evidence>
<sequence>MNSLSSSRRKNLARQSRTDSSADNREGLRNSRSGDFSSDVEIVQSHGSNLCRSARVKEAGQRRLMDFRFSLKISSLPVQGRLILDHHIMIGAVSGLLVTDIVGMIR</sequence>